<keyword evidence="7" id="KW-1185">Reference proteome</keyword>
<dbReference type="Proteomes" id="UP000027318">
    <property type="component" value="Unassembled WGS sequence"/>
</dbReference>
<dbReference type="InterPro" id="IPR007492">
    <property type="entry name" value="LytTR_DNA-bd_dom"/>
</dbReference>
<dbReference type="SMART" id="SM00448">
    <property type="entry name" value="REC"/>
    <property type="match status" value="1"/>
</dbReference>
<dbReference type="GO" id="GO:0000156">
    <property type="term" value="F:phosphorelay response regulator activity"/>
    <property type="evidence" value="ECO:0007669"/>
    <property type="project" value="TreeGrafter"/>
</dbReference>
<dbReference type="PATRIC" id="fig|267850.7.peg.1717"/>
<dbReference type="GO" id="GO:0005829">
    <property type="term" value="C:cytosol"/>
    <property type="evidence" value="ECO:0007669"/>
    <property type="project" value="TreeGrafter"/>
</dbReference>
<dbReference type="Pfam" id="PF04397">
    <property type="entry name" value="LytTR"/>
    <property type="match status" value="1"/>
</dbReference>
<feature type="domain" description="Response regulatory" evidence="4">
    <location>
        <begin position="2"/>
        <end position="116"/>
    </location>
</feature>
<evidence type="ECO:0000313" key="7">
    <source>
        <dbReference type="Proteomes" id="UP000027318"/>
    </source>
</evidence>
<evidence type="ECO:0000313" key="6">
    <source>
        <dbReference type="EMBL" id="KDE39707.1"/>
    </source>
</evidence>
<dbReference type="OrthoDB" id="236568at2"/>
<keyword evidence="1" id="KW-0902">Two-component regulatory system</keyword>
<dbReference type="InterPro" id="IPR011006">
    <property type="entry name" value="CheY-like_superfamily"/>
</dbReference>
<dbReference type="PANTHER" id="PTHR48111">
    <property type="entry name" value="REGULATOR OF RPOS"/>
    <property type="match status" value="1"/>
</dbReference>
<dbReference type="GO" id="GO:0032993">
    <property type="term" value="C:protein-DNA complex"/>
    <property type="evidence" value="ECO:0007669"/>
    <property type="project" value="TreeGrafter"/>
</dbReference>
<dbReference type="GO" id="GO:0006355">
    <property type="term" value="P:regulation of DNA-templated transcription"/>
    <property type="evidence" value="ECO:0007669"/>
    <property type="project" value="TreeGrafter"/>
</dbReference>
<dbReference type="PROSITE" id="PS50930">
    <property type="entry name" value="HTH_LYTTR"/>
    <property type="match status" value="1"/>
</dbReference>
<dbReference type="Pfam" id="PF00072">
    <property type="entry name" value="Response_reg"/>
    <property type="match status" value="1"/>
</dbReference>
<keyword evidence="2" id="KW-0238">DNA-binding</keyword>
<dbReference type="STRING" id="267850.ADINL_1747"/>
<dbReference type="SMART" id="SM00850">
    <property type="entry name" value="LytTR"/>
    <property type="match status" value="1"/>
</dbReference>
<evidence type="ECO:0000259" key="5">
    <source>
        <dbReference type="PROSITE" id="PS50930"/>
    </source>
</evidence>
<feature type="domain" description="HTH LytTR-type" evidence="5">
    <location>
        <begin position="133"/>
        <end position="237"/>
    </location>
</feature>
<dbReference type="AlphaFoldDB" id="A0A063Y5A3"/>
<proteinExistence type="predicted"/>
<dbReference type="InterPro" id="IPR001789">
    <property type="entry name" value="Sig_transdc_resp-reg_receiver"/>
</dbReference>
<comment type="caution">
    <text evidence="6">The sequence shown here is derived from an EMBL/GenBank/DDBJ whole genome shotgun (WGS) entry which is preliminary data.</text>
</comment>
<organism evidence="6 7">
    <name type="scientific">Nitrincola lacisaponensis</name>
    <dbReference type="NCBI Taxonomy" id="267850"/>
    <lineage>
        <taxon>Bacteria</taxon>
        <taxon>Pseudomonadati</taxon>
        <taxon>Pseudomonadota</taxon>
        <taxon>Gammaproteobacteria</taxon>
        <taxon>Oceanospirillales</taxon>
        <taxon>Oceanospirillaceae</taxon>
        <taxon>Nitrincola</taxon>
    </lineage>
</organism>
<dbReference type="RefSeq" id="WP_036546567.1">
    <property type="nucleotide sequence ID" value="NZ_JMSZ01000024.1"/>
</dbReference>
<protein>
    <submittedName>
        <fullName evidence="6">Alginate biosynthesis regulatory protein AlgR</fullName>
    </submittedName>
</protein>
<gene>
    <name evidence="6" type="ORF">ADINL_1747</name>
</gene>
<dbReference type="EMBL" id="JMSZ01000024">
    <property type="protein sequence ID" value="KDE39707.1"/>
    <property type="molecule type" value="Genomic_DNA"/>
</dbReference>
<keyword evidence="3" id="KW-0597">Phosphoprotein</keyword>
<sequence length="243" mass="27570">MRTLIVDDEPLARARLKRLLAEHPAFEWVGEAADAAEALQKVIQLDPDLVMLDIEMPGGDGLSLAETLNQRQIPPAIILVTAHPEHALDAYRVGPSDYLLKPVDPKRLKAALDRLGTHTRAHLEKNDELNPWISYQIGNSIRRIRFEKVQYFMAEDKVVKMAFDGGEAIVEQSLKQLEQHYGQLVLRVHRNCVLNKSRMIGIKKDAHACYFAEISGTSDKVEISRRMASQLKRDYHLSEVSDR</sequence>
<evidence type="ECO:0000256" key="3">
    <source>
        <dbReference type="PROSITE-ProRule" id="PRU00169"/>
    </source>
</evidence>
<dbReference type="Gene3D" id="3.40.50.2300">
    <property type="match status" value="1"/>
</dbReference>
<name>A0A063Y5A3_9GAMM</name>
<dbReference type="GO" id="GO:0000976">
    <property type="term" value="F:transcription cis-regulatory region binding"/>
    <property type="evidence" value="ECO:0007669"/>
    <property type="project" value="TreeGrafter"/>
</dbReference>
<reference evidence="6 7" key="1">
    <citation type="journal article" date="2005" name="Int. J. Syst. Evol. Microbiol.">
        <title>Nitrincola lacisaponensis gen. nov., sp. nov., a novel alkaliphilic bacterium isolated from an alkaline, saline lake.</title>
        <authorList>
            <person name="Dimitriu P.A."/>
            <person name="Shukla S.K."/>
            <person name="Conradt J."/>
            <person name="Marquez M.C."/>
            <person name="Ventosa A."/>
            <person name="Maglia A."/>
            <person name="Peyton B.M."/>
            <person name="Pinkart H.C."/>
            <person name="Mormile M.R."/>
        </authorList>
    </citation>
    <scope>NUCLEOTIDE SEQUENCE [LARGE SCALE GENOMIC DNA]</scope>
    <source>
        <strain evidence="6 7">4CA</strain>
    </source>
</reference>
<dbReference type="PANTHER" id="PTHR48111:SF3">
    <property type="entry name" value="TRANSCRIPTIONAL REGULATORY PROTEIN BTSR"/>
    <property type="match status" value="1"/>
</dbReference>
<evidence type="ECO:0000256" key="2">
    <source>
        <dbReference type="ARBA" id="ARBA00023125"/>
    </source>
</evidence>
<dbReference type="SUPFAM" id="SSF52172">
    <property type="entry name" value="CheY-like"/>
    <property type="match status" value="1"/>
</dbReference>
<dbReference type="Gene3D" id="2.40.50.1020">
    <property type="entry name" value="LytTr DNA-binding domain"/>
    <property type="match status" value="1"/>
</dbReference>
<accession>A0A063Y5A3</accession>
<dbReference type="PROSITE" id="PS50110">
    <property type="entry name" value="RESPONSE_REGULATORY"/>
    <property type="match status" value="1"/>
</dbReference>
<evidence type="ECO:0000256" key="1">
    <source>
        <dbReference type="ARBA" id="ARBA00023012"/>
    </source>
</evidence>
<evidence type="ECO:0000259" key="4">
    <source>
        <dbReference type="PROSITE" id="PS50110"/>
    </source>
</evidence>
<feature type="modified residue" description="4-aspartylphosphate" evidence="3">
    <location>
        <position position="53"/>
    </location>
</feature>
<dbReference type="InterPro" id="IPR039420">
    <property type="entry name" value="WalR-like"/>
</dbReference>